<keyword evidence="1" id="KW-1133">Transmembrane helix</keyword>
<evidence type="ECO:0000313" key="2">
    <source>
        <dbReference type="EMBL" id="KJB66595.1"/>
    </source>
</evidence>
<evidence type="ECO:0000256" key="1">
    <source>
        <dbReference type="SAM" id="Phobius"/>
    </source>
</evidence>
<organism evidence="2 3">
    <name type="scientific">Gossypium raimondii</name>
    <name type="common">Peruvian cotton</name>
    <name type="synonym">Gossypium klotzschianum subsp. raimondii</name>
    <dbReference type="NCBI Taxonomy" id="29730"/>
    <lineage>
        <taxon>Eukaryota</taxon>
        <taxon>Viridiplantae</taxon>
        <taxon>Streptophyta</taxon>
        <taxon>Embryophyta</taxon>
        <taxon>Tracheophyta</taxon>
        <taxon>Spermatophyta</taxon>
        <taxon>Magnoliopsida</taxon>
        <taxon>eudicotyledons</taxon>
        <taxon>Gunneridae</taxon>
        <taxon>Pentapetalae</taxon>
        <taxon>rosids</taxon>
        <taxon>malvids</taxon>
        <taxon>Malvales</taxon>
        <taxon>Malvaceae</taxon>
        <taxon>Malvoideae</taxon>
        <taxon>Gossypium</taxon>
    </lineage>
</organism>
<keyword evidence="1" id="KW-0812">Transmembrane</keyword>
<protein>
    <submittedName>
        <fullName evidence="2">Uncharacterized protein</fullName>
    </submittedName>
</protein>
<dbReference type="Gramene" id="KJB66595">
    <property type="protein sequence ID" value="KJB66595"/>
    <property type="gene ID" value="B456_010G145900"/>
</dbReference>
<evidence type="ECO:0000313" key="3">
    <source>
        <dbReference type="Proteomes" id="UP000032304"/>
    </source>
</evidence>
<dbReference type="Proteomes" id="UP000032304">
    <property type="component" value="Chromosome 10"/>
</dbReference>
<dbReference type="AlphaFoldDB" id="A0A0D2VAK7"/>
<gene>
    <name evidence="2" type="ORF">B456_010G145900</name>
</gene>
<reference evidence="2 3" key="1">
    <citation type="journal article" date="2012" name="Nature">
        <title>Repeated polyploidization of Gossypium genomes and the evolution of spinnable cotton fibres.</title>
        <authorList>
            <person name="Paterson A.H."/>
            <person name="Wendel J.F."/>
            <person name="Gundlach H."/>
            <person name="Guo H."/>
            <person name="Jenkins J."/>
            <person name="Jin D."/>
            <person name="Llewellyn D."/>
            <person name="Showmaker K.C."/>
            <person name="Shu S."/>
            <person name="Udall J."/>
            <person name="Yoo M.J."/>
            <person name="Byers R."/>
            <person name="Chen W."/>
            <person name="Doron-Faigenboim A."/>
            <person name="Duke M.V."/>
            <person name="Gong L."/>
            <person name="Grimwood J."/>
            <person name="Grover C."/>
            <person name="Grupp K."/>
            <person name="Hu G."/>
            <person name="Lee T.H."/>
            <person name="Li J."/>
            <person name="Lin L."/>
            <person name="Liu T."/>
            <person name="Marler B.S."/>
            <person name="Page J.T."/>
            <person name="Roberts A.W."/>
            <person name="Romanel E."/>
            <person name="Sanders W.S."/>
            <person name="Szadkowski E."/>
            <person name="Tan X."/>
            <person name="Tang H."/>
            <person name="Xu C."/>
            <person name="Wang J."/>
            <person name="Wang Z."/>
            <person name="Zhang D."/>
            <person name="Zhang L."/>
            <person name="Ashrafi H."/>
            <person name="Bedon F."/>
            <person name="Bowers J.E."/>
            <person name="Brubaker C.L."/>
            <person name="Chee P.W."/>
            <person name="Das S."/>
            <person name="Gingle A.R."/>
            <person name="Haigler C.H."/>
            <person name="Harker D."/>
            <person name="Hoffmann L.V."/>
            <person name="Hovav R."/>
            <person name="Jones D.C."/>
            <person name="Lemke C."/>
            <person name="Mansoor S."/>
            <person name="ur Rahman M."/>
            <person name="Rainville L.N."/>
            <person name="Rambani A."/>
            <person name="Reddy U.K."/>
            <person name="Rong J.K."/>
            <person name="Saranga Y."/>
            <person name="Scheffler B.E."/>
            <person name="Scheffler J.A."/>
            <person name="Stelly D.M."/>
            <person name="Triplett B.A."/>
            <person name="Van Deynze A."/>
            <person name="Vaslin M.F."/>
            <person name="Waghmare V.N."/>
            <person name="Walford S.A."/>
            <person name="Wright R.J."/>
            <person name="Zaki E.A."/>
            <person name="Zhang T."/>
            <person name="Dennis E.S."/>
            <person name="Mayer K.F."/>
            <person name="Peterson D.G."/>
            <person name="Rokhsar D.S."/>
            <person name="Wang X."/>
            <person name="Schmutz J."/>
        </authorList>
    </citation>
    <scope>NUCLEOTIDE SEQUENCE [LARGE SCALE GENOMIC DNA]</scope>
</reference>
<keyword evidence="1" id="KW-0472">Membrane</keyword>
<accession>A0A0D2VAK7</accession>
<proteinExistence type="predicted"/>
<keyword evidence="3" id="KW-1185">Reference proteome</keyword>
<name>A0A0D2VAK7_GOSRA</name>
<feature type="transmembrane region" description="Helical" evidence="1">
    <location>
        <begin position="49"/>
        <end position="67"/>
    </location>
</feature>
<dbReference type="EMBL" id="CM001749">
    <property type="protein sequence ID" value="KJB66595.1"/>
    <property type="molecule type" value="Genomic_DNA"/>
</dbReference>
<sequence length="68" mass="7809">MLPSEARSSYSEPQLLVGVGFAWFLCTKSSYYCSMFFSTTRTWYFSHYNKSLSAALGLALLSAYYFFL</sequence>
<feature type="transmembrane region" description="Helical" evidence="1">
    <location>
        <begin position="15"/>
        <end position="37"/>
    </location>
</feature>